<comment type="caution">
    <text evidence="2">The sequence shown here is derived from an EMBL/GenBank/DDBJ whole genome shotgun (WGS) entry which is preliminary data.</text>
</comment>
<evidence type="ECO:0000313" key="2">
    <source>
        <dbReference type="EMBL" id="GHF61359.1"/>
    </source>
</evidence>
<feature type="compositionally biased region" description="Low complexity" evidence="1">
    <location>
        <begin position="1"/>
        <end position="13"/>
    </location>
</feature>
<sequence>MAATANQAASAKTAAKKAEAEAGPTTFEHRGITFQVPNALDMPLELLEAEDELTAVRLIVGDEQWAAYKATRPTIREFGEFADLVAKASGQGDSGN</sequence>
<feature type="region of interest" description="Disordered" evidence="1">
    <location>
        <begin position="1"/>
        <end position="31"/>
    </location>
</feature>
<keyword evidence="3" id="KW-1185">Reference proteome</keyword>
<reference evidence="2" key="2">
    <citation type="submission" date="2020-09" db="EMBL/GenBank/DDBJ databases">
        <authorList>
            <person name="Sun Q."/>
            <person name="Ohkuma M."/>
        </authorList>
    </citation>
    <scope>NUCLEOTIDE SEQUENCE</scope>
    <source>
        <strain evidence="2">JCM 4059</strain>
    </source>
</reference>
<evidence type="ECO:0008006" key="4">
    <source>
        <dbReference type="Google" id="ProtNLM"/>
    </source>
</evidence>
<reference evidence="2" key="1">
    <citation type="journal article" date="2014" name="Int. J. Syst. Evol. Microbiol.">
        <title>Complete genome sequence of Corynebacterium casei LMG S-19264T (=DSM 44701T), isolated from a smear-ripened cheese.</title>
        <authorList>
            <consortium name="US DOE Joint Genome Institute (JGI-PGF)"/>
            <person name="Walter F."/>
            <person name="Albersmeier A."/>
            <person name="Kalinowski J."/>
            <person name="Ruckert C."/>
        </authorList>
    </citation>
    <scope>NUCLEOTIDE SEQUENCE</scope>
    <source>
        <strain evidence="2">JCM 4059</strain>
    </source>
</reference>
<dbReference type="Proteomes" id="UP000638313">
    <property type="component" value="Unassembled WGS sequence"/>
</dbReference>
<dbReference type="AlphaFoldDB" id="A0A919B7V0"/>
<gene>
    <name evidence="2" type="ORF">GCM10010218_48630</name>
</gene>
<organism evidence="2 3">
    <name type="scientific">Streptomyces mashuensis</name>
    <dbReference type="NCBI Taxonomy" id="33904"/>
    <lineage>
        <taxon>Bacteria</taxon>
        <taxon>Bacillati</taxon>
        <taxon>Actinomycetota</taxon>
        <taxon>Actinomycetes</taxon>
        <taxon>Kitasatosporales</taxon>
        <taxon>Streptomycetaceae</taxon>
        <taxon>Streptomyces</taxon>
    </lineage>
</organism>
<evidence type="ECO:0000313" key="3">
    <source>
        <dbReference type="Proteomes" id="UP000638313"/>
    </source>
</evidence>
<evidence type="ECO:0000256" key="1">
    <source>
        <dbReference type="SAM" id="MobiDB-lite"/>
    </source>
</evidence>
<protein>
    <recommendedName>
        <fullName evidence="4">Tail assembly chaperone</fullName>
    </recommendedName>
</protein>
<proteinExistence type="predicted"/>
<name>A0A919B7V0_9ACTN</name>
<dbReference type="RefSeq" id="WP_190131816.1">
    <property type="nucleotide sequence ID" value="NZ_BNBD01000011.1"/>
</dbReference>
<accession>A0A919B7V0</accession>
<dbReference type="EMBL" id="BNBD01000011">
    <property type="protein sequence ID" value="GHF61359.1"/>
    <property type="molecule type" value="Genomic_DNA"/>
</dbReference>